<dbReference type="OrthoDB" id="7365827at2"/>
<dbReference type="PANTHER" id="PTHR43591:SF109">
    <property type="entry name" value="METHYLTRANSFERASE TYPE 11 DOMAIN-CONTAINING PROTEIN"/>
    <property type="match status" value="1"/>
</dbReference>
<dbReference type="InterPro" id="IPR013216">
    <property type="entry name" value="Methyltransf_11"/>
</dbReference>
<dbReference type="RefSeq" id="WP_079489808.1">
    <property type="nucleotide sequence ID" value="NZ_FUZT01000002.1"/>
</dbReference>
<dbReference type="Gene3D" id="3.40.50.150">
    <property type="entry name" value="Vaccinia Virus protein VP39"/>
    <property type="match status" value="1"/>
</dbReference>
<dbReference type="Pfam" id="PF08241">
    <property type="entry name" value="Methyltransf_11"/>
    <property type="match status" value="1"/>
</dbReference>
<organism evidence="2 3">
    <name type="scientific">Maledivibacter halophilus</name>
    <dbReference type="NCBI Taxonomy" id="36842"/>
    <lineage>
        <taxon>Bacteria</taxon>
        <taxon>Bacillati</taxon>
        <taxon>Bacillota</taxon>
        <taxon>Clostridia</taxon>
        <taxon>Peptostreptococcales</taxon>
        <taxon>Caminicellaceae</taxon>
        <taxon>Maledivibacter</taxon>
    </lineage>
</organism>
<protein>
    <submittedName>
        <fullName evidence="2">Demethylmenaquinone methyltransferase / 2-methoxy-6-polyprenyl-1,4-benzoquinol methylase</fullName>
    </submittedName>
</protein>
<dbReference type="Proteomes" id="UP000190285">
    <property type="component" value="Unassembled WGS sequence"/>
</dbReference>
<dbReference type="InterPro" id="IPR029063">
    <property type="entry name" value="SAM-dependent_MTases_sf"/>
</dbReference>
<dbReference type="STRING" id="36842.SAMN02194393_00991"/>
<dbReference type="GO" id="GO:0032259">
    <property type="term" value="P:methylation"/>
    <property type="evidence" value="ECO:0007669"/>
    <property type="project" value="UniProtKB-KW"/>
</dbReference>
<keyword evidence="2" id="KW-0489">Methyltransferase</keyword>
<dbReference type="GO" id="GO:0008757">
    <property type="term" value="F:S-adenosylmethionine-dependent methyltransferase activity"/>
    <property type="evidence" value="ECO:0007669"/>
    <property type="project" value="InterPro"/>
</dbReference>
<evidence type="ECO:0000313" key="3">
    <source>
        <dbReference type="Proteomes" id="UP000190285"/>
    </source>
</evidence>
<dbReference type="PANTHER" id="PTHR43591">
    <property type="entry name" value="METHYLTRANSFERASE"/>
    <property type="match status" value="1"/>
</dbReference>
<evidence type="ECO:0000259" key="1">
    <source>
        <dbReference type="Pfam" id="PF08241"/>
    </source>
</evidence>
<dbReference type="SUPFAM" id="SSF53335">
    <property type="entry name" value="S-adenosyl-L-methionine-dependent methyltransferases"/>
    <property type="match status" value="1"/>
</dbReference>
<dbReference type="EMBL" id="FUZT01000002">
    <property type="protein sequence ID" value="SKC47556.1"/>
    <property type="molecule type" value="Genomic_DNA"/>
</dbReference>
<feature type="domain" description="Methyltransferase type 11" evidence="1">
    <location>
        <begin position="44"/>
        <end position="134"/>
    </location>
</feature>
<keyword evidence="3" id="KW-1185">Reference proteome</keyword>
<sequence>MKKSEKKTFDKVHMHYDNFMKIFNLYRGKEISDILNLKGDEKILDIGGGTGYLAKYLNTKCKEIYVLDESEDMLSHVKEKENIHKVVCDALDLKINDESMDIVILSDVFHHIKDQNKLMDESFRVLKYGGRVLIHDFDISHKRTKILRCFERVLFGKLYFKTIDEVINILESRFYLTTKKERGYYFILVGEKKGGLNDK</sequence>
<dbReference type="CDD" id="cd02440">
    <property type="entry name" value="AdoMet_MTases"/>
    <property type="match status" value="1"/>
</dbReference>
<gene>
    <name evidence="2" type="ORF">SAMN02194393_00991</name>
</gene>
<keyword evidence="2" id="KW-0808">Transferase</keyword>
<accession>A0A1T5J8A6</accession>
<dbReference type="AlphaFoldDB" id="A0A1T5J8A6"/>
<reference evidence="2 3" key="1">
    <citation type="submission" date="2017-02" db="EMBL/GenBank/DDBJ databases">
        <authorList>
            <person name="Peterson S.W."/>
        </authorList>
    </citation>
    <scope>NUCLEOTIDE SEQUENCE [LARGE SCALE GENOMIC DNA]</scope>
    <source>
        <strain evidence="2 3">M1</strain>
    </source>
</reference>
<proteinExistence type="predicted"/>
<evidence type="ECO:0000313" key="2">
    <source>
        <dbReference type="EMBL" id="SKC47556.1"/>
    </source>
</evidence>
<name>A0A1T5J8A6_9FIRM</name>